<dbReference type="Proteomes" id="UP000588051">
    <property type="component" value="Unassembled WGS sequence"/>
</dbReference>
<keyword evidence="6" id="KW-0732">Signal</keyword>
<comment type="subcellular location">
    <subcellularLocation>
        <location evidence="1">Cell outer membrane</location>
    </subcellularLocation>
</comment>
<dbReference type="InterPro" id="IPR051906">
    <property type="entry name" value="TolC-like"/>
</dbReference>
<keyword evidence="5" id="KW-0998">Cell outer membrane</keyword>
<reference evidence="7 8" key="1">
    <citation type="submission" date="2020-06" db="EMBL/GenBank/DDBJ databases">
        <authorList>
            <person name="Qiu C."/>
            <person name="Liu Z."/>
        </authorList>
    </citation>
    <scope>NUCLEOTIDE SEQUENCE [LARGE SCALE GENOMIC DNA]</scope>
    <source>
        <strain evidence="7 8">EM 1</strain>
    </source>
</reference>
<dbReference type="SUPFAM" id="SSF56954">
    <property type="entry name" value="Outer membrane efflux proteins (OEP)"/>
    <property type="match status" value="1"/>
</dbReference>
<dbReference type="AlphaFoldDB" id="A0A850Q8F0"/>
<evidence type="ECO:0000256" key="4">
    <source>
        <dbReference type="ARBA" id="ARBA00023136"/>
    </source>
</evidence>
<dbReference type="PANTHER" id="PTHR30026">
    <property type="entry name" value="OUTER MEMBRANE PROTEIN TOLC"/>
    <property type="match status" value="1"/>
</dbReference>
<dbReference type="GO" id="GO:0009279">
    <property type="term" value="C:cell outer membrane"/>
    <property type="evidence" value="ECO:0007669"/>
    <property type="project" value="UniProtKB-SubCell"/>
</dbReference>
<keyword evidence="4" id="KW-0472">Membrane</keyword>
<dbReference type="GO" id="GO:1990281">
    <property type="term" value="C:efflux pump complex"/>
    <property type="evidence" value="ECO:0007669"/>
    <property type="project" value="TreeGrafter"/>
</dbReference>
<organism evidence="7 8">
    <name type="scientific">Undibacterium oligocarboniphilum</name>
    <dbReference type="NCBI Taxonomy" id="666702"/>
    <lineage>
        <taxon>Bacteria</taxon>
        <taxon>Pseudomonadati</taxon>
        <taxon>Pseudomonadota</taxon>
        <taxon>Betaproteobacteria</taxon>
        <taxon>Burkholderiales</taxon>
        <taxon>Oxalobacteraceae</taxon>
        <taxon>Undibacterium</taxon>
    </lineage>
</organism>
<protein>
    <submittedName>
        <fullName evidence="7">TolC family protein</fullName>
    </submittedName>
</protein>
<proteinExistence type="predicted"/>
<feature type="chain" id="PRO_5032273248" evidence="6">
    <location>
        <begin position="23"/>
        <end position="419"/>
    </location>
</feature>
<evidence type="ECO:0000256" key="1">
    <source>
        <dbReference type="ARBA" id="ARBA00004442"/>
    </source>
</evidence>
<evidence type="ECO:0000256" key="6">
    <source>
        <dbReference type="SAM" id="SignalP"/>
    </source>
</evidence>
<evidence type="ECO:0000256" key="5">
    <source>
        <dbReference type="ARBA" id="ARBA00023237"/>
    </source>
</evidence>
<comment type="caution">
    <text evidence="7">The sequence shown here is derived from an EMBL/GenBank/DDBJ whole genome shotgun (WGS) entry which is preliminary data.</text>
</comment>
<accession>A0A850Q8F0</accession>
<sequence>MKLYTCFLLAALLGTLAFGAQATPPAEIPADLSAILPPRQAVQQTLENLQTLRTARLQQDMAAASRQKLESGSYEWVLRAGQTRRTEASGQSLKDQEIALERPVRWFGKAGKDAAIGDKQISLAQLAYADTWHEAGRTLLNDWFDTLRASVYRQKMEEQLELSRQLRQLTEKRVRAGDAAQIELVQADTELQRLAAQWQQAQMREEQQLQLFSATYPGLQPVPLQTLPAPLPAGLSQNAWIDLIMDDNHELELAEEEAALSRMQASRSASDAMPDPTIGVRASRERDGQERLLGISISIPLSGSGRTADSNMAQVRARISAEKHSLTRMKVLRDAQRVTREAGHLYSIWQSQQQVEQQSQAQAATMMRAYQLGEAAFSDTLQTRRMALEASLTAATAQLDALQAHARLELDAHRLWTVD</sequence>
<dbReference type="GO" id="GO:0015288">
    <property type="term" value="F:porin activity"/>
    <property type="evidence" value="ECO:0007669"/>
    <property type="project" value="TreeGrafter"/>
</dbReference>
<evidence type="ECO:0000313" key="8">
    <source>
        <dbReference type="Proteomes" id="UP000588051"/>
    </source>
</evidence>
<keyword evidence="8" id="KW-1185">Reference proteome</keyword>
<dbReference type="PANTHER" id="PTHR30026:SF20">
    <property type="entry name" value="OUTER MEMBRANE PROTEIN TOLC"/>
    <property type="match status" value="1"/>
</dbReference>
<evidence type="ECO:0000313" key="7">
    <source>
        <dbReference type="EMBL" id="NVO76532.1"/>
    </source>
</evidence>
<dbReference type="RefSeq" id="WP_176801791.1">
    <property type="nucleotide sequence ID" value="NZ_JABXYJ010000001.1"/>
</dbReference>
<keyword evidence="2" id="KW-1134">Transmembrane beta strand</keyword>
<gene>
    <name evidence="7" type="ORF">HV832_01625</name>
</gene>
<dbReference type="GO" id="GO:0015562">
    <property type="term" value="F:efflux transmembrane transporter activity"/>
    <property type="evidence" value="ECO:0007669"/>
    <property type="project" value="InterPro"/>
</dbReference>
<dbReference type="EMBL" id="JABXYJ010000001">
    <property type="protein sequence ID" value="NVO76532.1"/>
    <property type="molecule type" value="Genomic_DNA"/>
</dbReference>
<feature type="signal peptide" evidence="6">
    <location>
        <begin position="1"/>
        <end position="22"/>
    </location>
</feature>
<dbReference type="Gene3D" id="1.20.1600.10">
    <property type="entry name" value="Outer membrane efflux proteins (OEP)"/>
    <property type="match status" value="1"/>
</dbReference>
<keyword evidence="3" id="KW-0812">Transmembrane</keyword>
<evidence type="ECO:0000256" key="2">
    <source>
        <dbReference type="ARBA" id="ARBA00022452"/>
    </source>
</evidence>
<evidence type="ECO:0000256" key="3">
    <source>
        <dbReference type="ARBA" id="ARBA00022692"/>
    </source>
</evidence>
<name>A0A850Q8F0_9BURK</name>